<organism evidence="6 7">
    <name type="scientific">Rhinocladiella mackenziei CBS 650.93</name>
    <dbReference type="NCBI Taxonomy" id="1442369"/>
    <lineage>
        <taxon>Eukaryota</taxon>
        <taxon>Fungi</taxon>
        <taxon>Dikarya</taxon>
        <taxon>Ascomycota</taxon>
        <taxon>Pezizomycotina</taxon>
        <taxon>Eurotiomycetes</taxon>
        <taxon>Chaetothyriomycetidae</taxon>
        <taxon>Chaetothyriales</taxon>
        <taxon>Herpotrichiellaceae</taxon>
        <taxon>Rhinocladiella</taxon>
    </lineage>
</organism>
<gene>
    <name evidence="6" type="ORF">Z518_01150</name>
</gene>
<feature type="domain" description="FAD-binding PCMH-type" evidence="5">
    <location>
        <begin position="70"/>
        <end position="250"/>
    </location>
</feature>
<evidence type="ECO:0000256" key="2">
    <source>
        <dbReference type="ARBA" id="ARBA00022630"/>
    </source>
</evidence>
<dbReference type="InterPro" id="IPR012951">
    <property type="entry name" value="BBE"/>
</dbReference>
<keyword evidence="3" id="KW-0274">FAD</keyword>
<sequence>MALNESISGRLKATIPAGMVCHPEQPVFDNVSCRTVQEQWTNSSWHANDPSSSAYNDDACLPNVSAPCSTNGYPAYVIEATNRLDVQRGVDFAKSTGVRLIVKGTGHDFLGRSSGPGSLSIWTHGIRGVKVNMHDFRARRYGGDASVKIAAGMRWFEIYNEAAKYNLTIVGGSDMNVGIGGWILGGGHGSVSSRYGLGADQILEMEVITAGGQYHIINERCENDLFWAMRGGGGSTFAILLSVTMKAYPSISGTEYAFDFNTTADSDTFWSLAPYFHSQIPSLSESGAMGEYMLTANGTPSGYADQLPGGLSASAAVGRLVGKLRFPGQTREQVKGIMGPVEAAIRTSDWSVDNVLTSGSVSRISDFTTSILGGNVQAVGIDGRLGSWLLDEPALKGNFKMLKRALRTSSPQPFPMLGYLVAGPGVRKAQIPGGGNAVNPAWRRAYAHVVLVRVWPALNDTAKGVLVRSLREEAVPALKEIAPASGAYLNEADPTNSDWQKDFYGENYPRLLDIKKKWDPEGVFWCKPCVGHDLWEVKKENDDSDPVEWGIGQGPVPYGL</sequence>
<dbReference type="GO" id="GO:0071949">
    <property type="term" value="F:FAD binding"/>
    <property type="evidence" value="ECO:0007669"/>
    <property type="project" value="InterPro"/>
</dbReference>
<keyword evidence="7" id="KW-1185">Reference proteome</keyword>
<dbReference type="PROSITE" id="PS00862">
    <property type="entry name" value="OX2_COVAL_FAD"/>
    <property type="match status" value="1"/>
</dbReference>
<comment type="similarity">
    <text evidence="1">Belongs to the oxygen-dependent FAD-linked oxidoreductase family.</text>
</comment>
<dbReference type="AlphaFoldDB" id="A0A0D2IVL2"/>
<accession>A0A0D2IVL2</accession>
<dbReference type="SUPFAM" id="SSF56176">
    <property type="entry name" value="FAD-binding/transporter-associated domain-like"/>
    <property type="match status" value="1"/>
</dbReference>
<dbReference type="GO" id="GO:0016491">
    <property type="term" value="F:oxidoreductase activity"/>
    <property type="evidence" value="ECO:0007669"/>
    <property type="project" value="UniProtKB-KW"/>
</dbReference>
<dbReference type="RefSeq" id="XP_013277205.1">
    <property type="nucleotide sequence ID" value="XM_013421751.1"/>
</dbReference>
<evidence type="ECO:0000256" key="1">
    <source>
        <dbReference type="ARBA" id="ARBA00005466"/>
    </source>
</evidence>
<dbReference type="VEuPathDB" id="FungiDB:Z518_01150"/>
<dbReference type="InterPro" id="IPR036318">
    <property type="entry name" value="FAD-bd_PCMH-like_sf"/>
</dbReference>
<evidence type="ECO:0000256" key="3">
    <source>
        <dbReference type="ARBA" id="ARBA00022827"/>
    </source>
</evidence>
<evidence type="ECO:0000259" key="5">
    <source>
        <dbReference type="PROSITE" id="PS51387"/>
    </source>
</evidence>
<dbReference type="InterPro" id="IPR050416">
    <property type="entry name" value="FAD-linked_Oxidoreductase"/>
</dbReference>
<dbReference type="Pfam" id="PF08031">
    <property type="entry name" value="BBE"/>
    <property type="match status" value="1"/>
</dbReference>
<evidence type="ECO:0000256" key="4">
    <source>
        <dbReference type="ARBA" id="ARBA00023002"/>
    </source>
</evidence>
<proteinExistence type="inferred from homology"/>
<dbReference type="GeneID" id="25289221"/>
<evidence type="ECO:0000313" key="7">
    <source>
        <dbReference type="Proteomes" id="UP000053617"/>
    </source>
</evidence>
<dbReference type="Pfam" id="PF01565">
    <property type="entry name" value="FAD_binding_4"/>
    <property type="match status" value="1"/>
</dbReference>
<dbReference type="Gene3D" id="3.30.465.10">
    <property type="match status" value="2"/>
</dbReference>
<dbReference type="STRING" id="1442369.A0A0D2IVL2"/>
<keyword evidence="4" id="KW-0560">Oxidoreductase</keyword>
<dbReference type="PANTHER" id="PTHR42973:SF25">
    <property type="entry name" value="PHOSPHOMEVALONATE KINASE"/>
    <property type="match status" value="1"/>
</dbReference>
<dbReference type="InterPro" id="IPR006093">
    <property type="entry name" value="Oxy_OxRdtase_FAD_BS"/>
</dbReference>
<protein>
    <recommendedName>
        <fullName evidence="5">FAD-binding PCMH-type domain-containing protein</fullName>
    </recommendedName>
</protein>
<dbReference type="PROSITE" id="PS51387">
    <property type="entry name" value="FAD_PCMH"/>
    <property type="match status" value="1"/>
</dbReference>
<dbReference type="OrthoDB" id="9983560at2759"/>
<dbReference type="HOGENOM" id="CLU_018354_4_4_1"/>
<name>A0A0D2IVL2_9EURO</name>
<dbReference type="InterPro" id="IPR006094">
    <property type="entry name" value="Oxid_FAD_bind_N"/>
</dbReference>
<reference evidence="6 7" key="1">
    <citation type="submission" date="2015-01" db="EMBL/GenBank/DDBJ databases">
        <title>The Genome Sequence of Rhinocladiella mackenzie CBS 650.93.</title>
        <authorList>
            <consortium name="The Broad Institute Genomics Platform"/>
            <person name="Cuomo C."/>
            <person name="de Hoog S."/>
            <person name="Gorbushina A."/>
            <person name="Stielow B."/>
            <person name="Teixiera M."/>
            <person name="Abouelleil A."/>
            <person name="Chapman S.B."/>
            <person name="Priest M."/>
            <person name="Young S.K."/>
            <person name="Wortman J."/>
            <person name="Nusbaum C."/>
            <person name="Birren B."/>
        </authorList>
    </citation>
    <scope>NUCLEOTIDE SEQUENCE [LARGE SCALE GENOMIC DNA]</scope>
    <source>
        <strain evidence="6 7">CBS 650.93</strain>
    </source>
</reference>
<dbReference type="EMBL" id="KN847475">
    <property type="protein sequence ID" value="KIX10069.1"/>
    <property type="molecule type" value="Genomic_DNA"/>
</dbReference>
<dbReference type="Gene3D" id="3.40.462.20">
    <property type="match status" value="1"/>
</dbReference>
<dbReference type="InterPro" id="IPR016169">
    <property type="entry name" value="FAD-bd_PCMH_sub2"/>
</dbReference>
<dbReference type="Proteomes" id="UP000053617">
    <property type="component" value="Unassembled WGS sequence"/>
</dbReference>
<dbReference type="InterPro" id="IPR016166">
    <property type="entry name" value="FAD-bd_PCMH"/>
</dbReference>
<keyword evidence="2" id="KW-0285">Flavoprotein</keyword>
<evidence type="ECO:0000313" key="6">
    <source>
        <dbReference type="EMBL" id="KIX10069.1"/>
    </source>
</evidence>
<dbReference type="PANTHER" id="PTHR42973">
    <property type="entry name" value="BINDING OXIDOREDUCTASE, PUTATIVE (AFU_ORTHOLOGUE AFUA_1G17690)-RELATED"/>
    <property type="match status" value="1"/>
</dbReference>